<protein>
    <submittedName>
        <fullName evidence="2">DUF368 domain-containing protein</fullName>
    </submittedName>
</protein>
<feature type="non-terminal residue" evidence="2">
    <location>
        <position position="1"/>
    </location>
</feature>
<accession>A0A847HD68</accession>
<keyword evidence="1" id="KW-0812">Transmembrane</keyword>
<evidence type="ECO:0000313" key="2">
    <source>
        <dbReference type="EMBL" id="NLF91266.1"/>
    </source>
</evidence>
<dbReference type="Proteomes" id="UP000523614">
    <property type="component" value="Unassembled WGS sequence"/>
</dbReference>
<dbReference type="PANTHER" id="PTHR37308">
    <property type="entry name" value="INTEGRAL MEMBRANE PROTEIN"/>
    <property type="match status" value="1"/>
</dbReference>
<dbReference type="AlphaFoldDB" id="A0A847HD68"/>
<dbReference type="Pfam" id="PF04018">
    <property type="entry name" value="VCA0040-like"/>
    <property type="match status" value="1"/>
</dbReference>
<reference evidence="2 3" key="1">
    <citation type="journal article" date="2020" name="Biotechnol. Biofuels">
        <title>New insights from the biogas microbiome by comprehensive genome-resolved metagenomics of nearly 1600 species originating from multiple anaerobic digesters.</title>
        <authorList>
            <person name="Campanaro S."/>
            <person name="Treu L."/>
            <person name="Rodriguez-R L.M."/>
            <person name="Kovalovszki A."/>
            <person name="Ziels R.M."/>
            <person name="Maus I."/>
            <person name="Zhu X."/>
            <person name="Kougias P.G."/>
            <person name="Basile A."/>
            <person name="Luo G."/>
            <person name="Schluter A."/>
            <person name="Konstantinidis K.T."/>
            <person name="Angelidaki I."/>
        </authorList>
    </citation>
    <scope>NUCLEOTIDE SEQUENCE [LARGE SCALE GENOMIC DNA]</scope>
    <source>
        <strain evidence="2">AS06rmzACSIP_235</strain>
    </source>
</reference>
<dbReference type="InterPro" id="IPR007163">
    <property type="entry name" value="VCA0040-like"/>
</dbReference>
<keyword evidence="1" id="KW-1133">Transmembrane helix</keyword>
<name>A0A847HD68_9CORY</name>
<evidence type="ECO:0000256" key="1">
    <source>
        <dbReference type="SAM" id="Phobius"/>
    </source>
</evidence>
<organism evidence="2 3">
    <name type="scientific">Corynebacterium marinum</name>
    <dbReference type="NCBI Taxonomy" id="349751"/>
    <lineage>
        <taxon>Bacteria</taxon>
        <taxon>Bacillati</taxon>
        <taxon>Actinomycetota</taxon>
        <taxon>Actinomycetes</taxon>
        <taxon>Mycobacteriales</taxon>
        <taxon>Corynebacteriaceae</taxon>
        <taxon>Corynebacterium</taxon>
    </lineage>
</organism>
<proteinExistence type="predicted"/>
<comment type="caution">
    <text evidence="2">The sequence shown here is derived from an EMBL/GenBank/DDBJ whole genome shotgun (WGS) entry which is preliminary data.</text>
</comment>
<feature type="transmembrane region" description="Helical" evidence="1">
    <location>
        <begin position="60"/>
        <end position="79"/>
    </location>
</feature>
<feature type="transmembrane region" description="Helical" evidence="1">
    <location>
        <begin position="12"/>
        <end position="31"/>
    </location>
</feature>
<keyword evidence="1" id="KW-0472">Membrane</keyword>
<gene>
    <name evidence="2" type="ORF">GX570_07980</name>
</gene>
<sequence>FGTGLTSAPQDNPPLIVIFLAAAIAICALVLPGVSGSFFLLAVGLYAPVMGAISDREWPVIFTFMAGALVGIALFIRVLTWALEKHRTISLTLMAGLMLGSLRSLWPWQSDTADLLSPGGNVLAIVGLVVLGAVIVAVFIVADRVATTRRESEIIAEILPA</sequence>
<dbReference type="PANTHER" id="PTHR37308:SF1">
    <property type="entry name" value="POLYPRENYL-PHOSPHATE TRANSPORTER"/>
    <property type="match status" value="1"/>
</dbReference>
<dbReference type="EMBL" id="JAAYYP010000280">
    <property type="protein sequence ID" value="NLF91266.1"/>
    <property type="molecule type" value="Genomic_DNA"/>
</dbReference>
<evidence type="ECO:0000313" key="3">
    <source>
        <dbReference type="Proteomes" id="UP000523614"/>
    </source>
</evidence>
<feature type="transmembrane region" description="Helical" evidence="1">
    <location>
        <begin position="121"/>
        <end position="142"/>
    </location>
</feature>